<dbReference type="Proteomes" id="UP001239909">
    <property type="component" value="Unassembled WGS sequence"/>
</dbReference>
<accession>A0ABQ6LR10</accession>
<organism evidence="2 3">
    <name type="scientific">Paralimibaculum aggregatum</name>
    <dbReference type="NCBI Taxonomy" id="3036245"/>
    <lineage>
        <taxon>Bacteria</taxon>
        <taxon>Pseudomonadati</taxon>
        <taxon>Pseudomonadota</taxon>
        <taxon>Alphaproteobacteria</taxon>
        <taxon>Rhodobacterales</taxon>
        <taxon>Paracoccaceae</taxon>
        <taxon>Paralimibaculum</taxon>
    </lineage>
</organism>
<sequence>MRLLLSACVIWELFAAAPWGALPAARAGAWTQQPGAGQIITAVSRRANPITGFAGGPVEDDSTYTSLFFEYGVMEGLTVGGTVFIEVSSATDSGNNADFGVFARARIWQGEGGDVAAVQLGVKQDIGVVFGDSFTRPDSDPTSEVSLRALYGRGFGFDWGSAFVSLEAGYHFQTDGDDDEVRADITVGAQPWSCCMGLLSLYATYPVSGEGDDGDPSLKLAPSFAYSFTIDEAEEGEPPPKPITIQIGISQDLLNFDEGLGFQFSVWQPF</sequence>
<dbReference type="EMBL" id="BSYI01000032">
    <property type="protein sequence ID" value="GMG84223.1"/>
    <property type="molecule type" value="Genomic_DNA"/>
</dbReference>
<reference evidence="2 3" key="1">
    <citation type="submission" date="2023-04" db="EMBL/GenBank/DDBJ databases">
        <title>Marinoamorphus aggregata gen. nov., sp. Nov., isolate from tissue of brittle star Ophioplocus japonicus.</title>
        <authorList>
            <person name="Kawano K."/>
            <person name="Sawayama S."/>
            <person name="Nakagawa S."/>
        </authorList>
    </citation>
    <scope>NUCLEOTIDE SEQUENCE [LARGE SCALE GENOMIC DNA]</scope>
    <source>
        <strain evidence="2 3">NKW23</strain>
    </source>
</reference>
<keyword evidence="1" id="KW-0732">Signal</keyword>
<feature type="signal peptide" evidence="1">
    <location>
        <begin position="1"/>
        <end position="21"/>
    </location>
</feature>
<gene>
    <name evidence="2" type="ORF">LNKW23_34380</name>
</gene>
<evidence type="ECO:0000313" key="3">
    <source>
        <dbReference type="Proteomes" id="UP001239909"/>
    </source>
</evidence>
<proteinExistence type="predicted"/>
<keyword evidence="3" id="KW-1185">Reference proteome</keyword>
<dbReference type="RefSeq" id="WP_285673211.1">
    <property type="nucleotide sequence ID" value="NZ_BSYI01000032.1"/>
</dbReference>
<protein>
    <submittedName>
        <fullName evidence="2">Uncharacterized protein</fullName>
    </submittedName>
</protein>
<evidence type="ECO:0000313" key="2">
    <source>
        <dbReference type="EMBL" id="GMG84223.1"/>
    </source>
</evidence>
<name>A0ABQ6LR10_9RHOB</name>
<evidence type="ECO:0000256" key="1">
    <source>
        <dbReference type="SAM" id="SignalP"/>
    </source>
</evidence>
<feature type="chain" id="PRO_5046653416" evidence="1">
    <location>
        <begin position="22"/>
        <end position="270"/>
    </location>
</feature>
<comment type="caution">
    <text evidence="2">The sequence shown here is derived from an EMBL/GenBank/DDBJ whole genome shotgun (WGS) entry which is preliminary data.</text>
</comment>